<dbReference type="InterPro" id="IPR001611">
    <property type="entry name" value="Leu-rich_rpt"/>
</dbReference>
<keyword evidence="2" id="KW-0677">Repeat</keyword>
<dbReference type="InterPro" id="IPR003591">
    <property type="entry name" value="Leu-rich_rpt_typical-subtyp"/>
</dbReference>
<keyword evidence="1" id="KW-0433">Leucine-rich repeat</keyword>
<accession>A0A8S1GN44</accession>
<dbReference type="Pfam" id="PF13855">
    <property type="entry name" value="LRR_8"/>
    <property type="match status" value="2"/>
</dbReference>
<evidence type="ECO:0000256" key="2">
    <source>
        <dbReference type="ARBA" id="ARBA00022737"/>
    </source>
</evidence>
<evidence type="ECO:0000313" key="6">
    <source>
        <dbReference type="Proteomes" id="UP000835052"/>
    </source>
</evidence>
<gene>
    <name evidence="5" type="ORF">CAUJ_LOCUS498</name>
</gene>
<dbReference type="PANTHER" id="PTHR24366">
    <property type="entry name" value="IG(IMMUNOGLOBULIN) AND LRR(LEUCINE RICH REPEAT) DOMAINS"/>
    <property type="match status" value="1"/>
</dbReference>
<keyword evidence="6" id="KW-1185">Reference proteome</keyword>
<feature type="compositionally biased region" description="Polar residues" evidence="3">
    <location>
        <begin position="583"/>
        <end position="596"/>
    </location>
</feature>
<name>A0A8S1GN44_9PELO</name>
<organism evidence="5 6">
    <name type="scientific">Caenorhabditis auriculariae</name>
    <dbReference type="NCBI Taxonomy" id="2777116"/>
    <lineage>
        <taxon>Eukaryota</taxon>
        <taxon>Metazoa</taxon>
        <taxon>Ecdysozoa</taxon>
        <taxon>Nematoda</taxon>
        <taxon>Chromadorea</taxon>
        <taxon>Rhabditida</taxon>
        <taxon>Rhabditina</taxon>
        <taxon>Rhabditomorpha</taxon>
        <taxon>Rhabditoidea</taxon>
        <taxon>Rhabditidae</taxon>
        <taxon>Peloderinae</taxon>
        <taxon>Caenorhabditis</taxon>
    </lineage>
</organism>
<reference evidence="5" key="1">
    <citation type="submission" date="2020-10" db="EMBL/GenBank/DDBJ databases">
        <authorList>
            <person name="Kikuchi T."/>
        </authorList>
    </citation>
    <scope>NUCLEOTIDE SEQUENCE</scope>
    <source>
        <strain evidence="5">NKZ352</strain>
    </source>
</reference>
<dbReference type="Proteomes" id="UP000835052">
    <property type="component" value="Unassembled WGS sequence"/>
</dbReference>
<evidence type="ECO:0000313" key="5">
    <source>
        <dbReference type="EMBL" id="CAD6184579.1"/>
    </source>
</evidence>
<comment type="caution">
    <text evidence="5">The sequence shown here is derived from an EMBL/GenBank/DDBJ whole genome shotgun (WGS) entry which is preliminary data.</text>
</comment>
<feature type="region of interest" description="Disordered" evidence="3">
    <location>
        <begin position="575"/>
        <end position="596"/>
    </location>
</feature>
<dbReference type="SMART" id="SM00369">
    <property type="entry name" value="LRR_TYP"/>
    <property type="match status" value="7"/>
</dbReference>
<evidence type="ECO:0000256" key="3">
    <source>
        <dbReference type="SAM" id="MobiDB-lite"/>
    </source>
</evidence>
<dbReference type="PROSITE" id="PS51450">
    <property type="entry name" value="LRR"/>
    <property type="match status" value="3"/>
</dbReference>
<dbReference type="AlphaFoldDB" id="A0A8S1GN44"/>
<dbReference type="Gene3D" id="3.80.10.10">
    <property type="entry name" value="Ribonuclease Inhibitor"/>
    <property type="match status" value="2"/>
</dbReference>
<dbReference type="EMBL" id="CAJGYM010000001">
    <property type="protein sequence ID" value="CAD6184579.1"/>
    <property type="molecule type" value="Genomic_DNA"/>
</dbReference>
<proteinExistence type="predicted"/>
<dbReference type="OrthoDB" id="635273at2759"/>
<feature type="transmembrane region" description="Helical" evidence="4">
    <location>
        <begin position="612"/>
        <end position="636"/>
    </location>
</feature>
<protein>
    <submittedName>
        <fullName evidence="5">Uncharacterized protein</fullName>
    </submittedName>
</protein>
<sequence>MGADWRNERTLTRGRRSAPLSLICRIQVPNTSKARCEKSRMIFLLFSLLGSTTGQEFCRPLHAQAHGINLKAVEVCCSLNASLTESCEYSSLCSETCSCFVTFTRDLECQSNSLELYEWMDHKPNSAPLACARPNFPNYDSSYSIVVENSAPRETSSILRGMCGMNVTSVTMQSFDPVLEELDFSKCFSQLTSFQVNFLQPKTAIFSNALRQTRNLNSLSLVNANFEFWPQTSPFVQSLTFLHIENSSLSDLPKWLSLSRTLSRLYIKNTRLQSLATIAQLPQSKSLTLSHNAFDQLQRHVFVSTSLVQIDLSHNQITSFASHTFSKCADLKILDLSHNPIQVLPYKPFVRNTRLKWLKLSGTKINALSPEHFAGLNSLKTLTLSNNVLHSVSPYTFVPLKSLRHLDLDGCHLARVPQAVVFNCALTSKQKKNDLRLNVANNKFQRGSALPPEVMAMLSGLSQLRLDGNALYEFPPSLLLISTENVRLLRQLLHTSMTLPMWLREPCTPYYWTMQLRNKSTTLKSFLSHYDEERMQKNGLGYCKEQFEWMAEQMDVYRELEKNSGCSTQRRLRSSLSATSSAPKNNCSQKTSTSWPDNPLRQKFQVAPMPQMFIASLTANFLLFLALFTCTCISCFSNTKKS</sequence>
<evidence type="ECO:0000256" key="1">
    <source>
        <dbReference type="ARBA" id="ARBA00022614"/>
    </source>
</evidence>
<dbReference type="PANTHER" id="PTHR24366:SF153">
    <property type="entry name" value="ELRR (EXTRACELLULAR LEUCINE-RICH REPEAT) ONLY"/>
    <property type="match status" value="1"/>
</dbReference>
<keyword evidence="4" id="KW-0812">Transmembrane</keyword>
<dbReference type="InterPro" id="IPR032675">
    <property type="entry name" value="LRR_dom_sf"/>
</dbReference>
<dbReference type="SUPFAM" id="SSF52058">
    <property type="entry name" value="L domain-like"/>
    <property type="match status" value="1"/>
</dbReference>
<keyword evidence="4" id="KW-1133">Transmembrane helix</keyword>
<keyword evidence="4" id="KW-0472">Membrane</keyword>
<evidence type="ECO:0000256" key="4">
    <source>
        <dbReference type="SAM" id="Phobius"/>
    </source>
</evidence>